<dbReference type="Pfam" id="PF07730">
    <property type="entry name" value="HisKA_3"/>
    <property type="match status" value="1"/>
</dbReference>
<evidence type="ECO:0000313" key="12">
    <source>
        <dbReference type="EMBL" id="NYJ03873.1"/>
    </source>
</evidence>
<keyword evidence="9" id="KW-1133">Transmembrane helix</keyword>
<evidence type="ECO:0000256" key="2">
    <source>
        <dbReference type="ARBA" id="ARBA00012438"/>
    </source>
</evidence>
<dbReference type="GO" id="GO:0046983">
    <property type="term" value="F:protein dimerization activity"/>
    <property type="evidence" value="ECO:0007669"/>
    <property type="project" value="InterPro"/>
</dbReference>
<dbReference type="InterPro" id="IPR050482">
    <property type="entry name" value="Sensor_HK_TwoCompSys"/>
</dbReference>
<keyword evidence="6 12" id="KW-0418">Kinase</keyword>
<dbReference type="GO" id="GO:0005524">
    <property type="term" value="F:ATP binding"/>
    <property type="evidence" value="ECO:0007669"/>
    <property type="project" value="UniProtKB-KW"/>
</dbReference>
<dbReference type="EC" id="2.7.13.3" evidence="2"/>
<evidence type="ECO:0000256" key="8">
    <source>
        <dbReference type="ARBA" id="ARBA00023012"/>
    </source>
</evidence>
<evidence type="ECO:0000313" key="13">
    <source>
        <dbReference type="Proteomes" id="UP000541969"/>
    </source>
</evidence>
<dbReference type="Gene3D" id="1.20.5.1930">
    <property type="match status" value="1"/>
</dbReference>
<dbReference type="Proteomes" id="UP000541969">
    <property type="component" value="Unassembled WGS sequence"/>
</dbReference>
<evidence type="ECO:0000256" key="9">
    <source>
        <dbReference type="SAM" id="Phobius"/>
    </source>
</evidence>
<comment type="caution">
    <text evidence="12">The sequence shown here is derived from an EMBL/GenBank/DDBJ whole genome shotgun (WGS) entry which is preliminary data.</text>
</comment>
<dbReference type="AlphaFoldDB" id="A0A853CCJ0"/>
<keyword evidence="9" id="KW-0472">Membrane</keyword>
<dbReference type="InterPro" id="IPR011712">
    <property type="entry name" value="Sig_transdc_His_kin_sub3_dim/P"/>
</dbReference>
<protein>
    <recommendedName>
        <fullName evidence="2">histidine kinase</fullName>
        <ecNumber evidence="2">2.7.13.3</ecNumber>
    </recommendedName>
</protein>
<dbReference type="RefSeq" id="WP_179714660.1">
    <property type="nucleotide sequence ID" value="NZ_JACBZT010000001.1"/>
</dbReference>
<feature type="domain" description="Histidine kinase/HSP90-like ATPase" evidence="10">
    <location>
        <begin position="332"/>
        <end position="417"/>
    </location>
</feature>
<dbReference type="EMBL" id="JACBZT010000001">
    <property type="protein sequence ID" value="NYJ03873.1"/>
    <property type="molecule type" value="Genomic_DNA"/>
</dbReference>
<dbReference type="InterPro" id="IPR003594">
    <property type="entry name" value="HATPase_dom"/>
</dbReference>
<keyword evidence="4" id="KW-0808">Transferase</keyword>
<dbReference type="PANTHER" id="PTHR24421:SF10">
    <property type="entry name" value="NITRATE_NITRITE SENSOR PROTEIN NARQ"/>
    <property type="match status" value="1"/>
</dbReference>
<evidence type="ECO:0000256" key="5">
    <source>
        <dbReference type="ARBA" id="ARBA00022741"/>
    </source>
</evidence>
<keyword evidence="8" id="KW-0902">Two-component regulatory system</keyword>
<comment type="catalytic activity">
    <reaction evidence="1">
        <text>ATP + protein L-histidine = ADP + protein N-phospho-L-histidine.</text>
        <dbReference type="EC" id="2.7.13.3"/>
    </reaction>
</comment>
<feature type="transmembrane region" description="Helical" evidence="9">
    <location>
        <begin position="175"/>
        <end position="195"/>
    </location>
</feature>
<dbReference type="CDD" id="cd16917">
    <property type="entry name" value="HATPase_UhpB-NarQ-NarX-like"/>
    <property type="match status" value="1"/>
</dbReference>
<reference evidence="12 13" key="1">
    <citation type="submission" date="2020-07" db="EMBL/GenBank/DDBJ databases">
        <title>Sequencing the genomes of 1000 actinobacteria strains.</title>
        <authorList>
            <person name="Klenk H.-P."/>
        </authorList>
    </citation>
    <scope>NUCLEOTIDE SEQUENCE [LARGE SCALE GENOMIC DNA]</scope>
    <source>
        <strain evidence="12 13">DSM 104001</strain>
    </source>
</reference>
<keyword evidence="9" id="KW-0812">Transmembrane</keyword>
<evidence type="ECO:0000259" key="11">
    <source>
        <dbReference type="Pfam" id="PF07730"/>
    </source>
</evidence>
<evidence type="ECO:0000256" key="4">
    <source>
        <dbReference type="ARBA" id="ARBA00022679"/>
    </source>
</evidence>
<keyword evidence="3" id="KW-0597">Phosphoprotein</keyword>
<evidence type="ECO:0000256" key="7">
    <source>
        <dbReference type="ARBA" id="ARBA00022840"/>
    </source>
</evidence>
<feature type="domain" description="Signal transduction histidine kinase subgroup 3 dimerisation and phosphoacceptor" evidence="11">
    <location>
        <begin position="222"/>
        <end position="287"/>
    </location>
</feature>
<keyword evidence="13" id="KW-1185">Reference proteome</keyword>
<dbReference type="InterPro" id="IPR036890">
    <property type="entry name" value="HATPase_C_sf"/>
</dbReference>
<dbReference type="Pfam" id="PF02518">
    <property type="entry name" value="HATPase_c"/>
    <property type="match status" value="1"/>
</dbReference>
<dbReference type="SUPFAM" id="SSF55874">
    <property type="entry name" value="ATPase domain of HSP90 chaperone/DNA topoisomerase II/histidine kinase"/>
    <property type="match status" value="1"/>
</dbReference>
<sequence>MSQQTQLLRSAATRTASGAWESVLAAVRPQPHTWVAPWARIRRGDVLATVVFGLYGLIVCIATAGAVLDGRDIVGGLAFLYLLPAAAGLAIAPRRPLDGWLIVTGWMVVLRILLIPAPPYPVAVLEPWNWLLWGPVLLLAAWAARGRALVGVVLVSWLAWFLCGAWQPYDVAPGSRLPSFIGLTAPLVLGAALGARQRARAALHDEQARTNEALARQGALAERARIAREMHDVVAHSMSMIAVRAETAPYRLGDVPPPVRLEFAEVANEARQSLAEMQNLLGVLRSDDGAERAPQPGLPDLEQLLRSARAAGAELQWELHLPEVFPALGLSAYRIVQQGIANAAQHAPGAPVRVRIAPEDGVLRIEIVNGRGTTAPAAPGGGNGLPGMVERAALHGGTVQAAPTLDGGFELLAELPLGAPA</sequence>
<organism evidence="12 13">
    <name type="scientific">Petropleomorpha daqingensis</name>
    <dbReference type="NCBI Taxonomy" id="2026353"/>
    <lineage>
        <taxon>Bacteria</taxon>
        <taxon>Bacillati</taxon>
        <taxon>Actinomycetota</taxon>
        <taxon>Actinomycetes</taxon>
        <taxon>Geodermatophilales</taxon>
        <taxon>Geodermatophilaceae</taxon>
        <taxon>Petropleomorpha</taxon>
    </lineage>
</organism>
<feature type="transmembrane region" description="Helical" evidence="9">
    <location>
        <begin position="99"/>
        <end position="116"/>
    </location>
</feature>
<feature type="transmembrane region" description="Helical" evidence="9">
    <location>
        <begin position="46"/>
        <end position="67"/>
    </location>
</feature>
<evidence type="ECO:0000259" key="10">
    <source>
        <dbReference type="Pfam" id="PF02518"/>
    </source>
</evidence>
<dbReference type="GO" id="GO:0000155">
    <property type="term" value="F:phosphorelay sensor kinase activity"/>
    <property type="evidence" value="ECO:0007669"/>
    <property type="project" value="InterPro"/>
</dbReference>
<feature type="transmembrane region" description="Helical" evidence="9">
    <location>
        <begin position="128"/>
        <end position="144"/>
    </location>
</feature>
<evidence type="ECO:0000256" key="1">
    <source>
        <dbReference type="ARBA" id="ARBA00000085"/>
    </source>
</evidence>
<proteinExistence type="predicted"/>
<dbReference type="GO" id="GO:0016020">
    <property type="term" value="C:membrane"/>
    <property type="evidence" value="ECO:0007669"/>
    <property type="project" value="InterPro"/>
</dbReference>
<evidence type="ECO:0000256" key="3">
    <source>
        <dbReference type="ARBA" id="ARBA00022553"/>
    </source>
</evidence>
<feature type="transmembrane region" description="Helical" evidence="9">
    <location>
        <begin position="149"/>
        <end position="169"/>
    </location>
</feature>
<feature type="transmembrane region" description="Helical" evidence="9">
    <location>
        <begin position="73"/>
        <end position="92"/>
    </location>
</feature>
<keyword evidence="5" id="KW-0547">Nucleotide-binding</keyword>
<keyword evidence="7" id="KW-0067">ATP-binding</keyword>
<evidence type="ECO:0000256" key="6">
    <source>
        <dbReference type="ARBA" id="ARBA00022777"/>
    </source>
</evidence>
<gene>
    <name evidence="12" type="ORF">GGQ55_000151</name>
</gene>
<name>A0A853CCJ0_9ACTN</name>
<dbReference type="Gene3D" id="3.30.565.10">
    <property type="entry name" value="Histidine kinase-like ATPase, C-terminal domain"/>
    <property type="match status" value="1"/>
</dbReference>
<accession>A0A853CCJ0</accession>
<dbReference type="PANTHER" id="PTHR24421">
    <property type="entry name" value="NITRATE/NITRITE SENSOR PROTEIN NARX-RELATED"/>
    <property type="match status" value="1"/>
</dbReference>